<organism evidence="1 3">
    <name type="scientific">Xanthobacter flavus</name>
    <dbReference type="NCBI Taxonomy" id="281"/>
    <lineage>
        <taxon>Bacteria</taxon>
        <taxon>Pseudomonadati</taxon>
        <taxon>Pseudomonadota</taxon>
        <taxon>Alphaproteobacteria</taxon>
        <taxon>Hyphomicrobiales</taxon>
        <taxon>Xanthobacteraceae</taxon>
        <taxon>Xanthobacter</taxon>
    </lineage>
</organism>
<dbReference type="Proteomes" id="UP001245370">
    <property type="component" value="Unassembled WGS sequence"/>
</dbReference>
<gene>
    <name evidence="2" type="ORF">GGQ86_000821</name>
    <name evidence="1" type="ORF">XFLAVUS301_15510</name>
</gene>
<dbReference type="GeneID" id="95762343"/>
<evidence type="ECO:0000313" key="4">
    <source>
        <dbReference type="Proteomes" id="UP001245370"/>
    </source>
</evidence>
<dbReference type="Gene3D" id="3.40.50.150">
    <property type="entry name" value="Vaccinia Virus protein VP39"/>
    <property type="match status" value="1"/>
</dbReference>
<evidence type="ECO:0000313" key="1">
    <source>
        <dbReference type="EMBL" id="GLI21877.1"/>
    </source>
</evidence>
<dbReference type="EMBL" id="JAVDPY010000001">
    <property type="protein sequence ID" value="MDR6332374.1"/>
    <property type="molecule type" value="Genomic_DNA"/>
</dbReference>
<proteinExistence type="predicted"/>
<dbReference type="Proteomes" id="UP001144397">
    <property type="component" value="Unassembled WGS sequence"/>
</dbReference>
<evidence type="ECO:0008006" key="5">
    <source>
        <dbReference type="Google" id="ProtNLM"/>
    </source>
</evidence>
<dbReference type="RefSeq" id="WP_281806799.1">
    <property type="nucleotide sequence ID" value="NZ_BSDO01000002.1"/>
</dbReference>
<dbReference type="EMBL" id="BSDO01000002">
    <property type="protein sequence ID" value="GLI21877.1"/>
    <property type="molecule type" value="Genomic_DNA"/>
</dbReference>
<accession>A0A9W6CMH2</accession>
<name>A0A9W6CMH2_XANFL</name>
<evidence type="ECO:0000313" key="3">
    <source>
        <dbReference type="Proteomes" id="UP001144397"/>
    </source>
</evidence>
<reference evidence="1" key="1">
    <citation type="submission" date="2022-12" db="EMBL/GenBank/DDBJ databases">
        <title>Reference genome sequencing for broad-spectrum identification of bacterial and archaeal isolates by mass spectrometry.</title>
        <authorList>
            <person name="Sekiguchi Y."/>
            <person name="Tourlousse D.M."/>
        </authorList>
    </citation>
    <scope>NUCLEOTIDE SEQUENCE</scope>
    <source>
        <strain evidence="1">301</strain>
    </source>
</reference>
<dbReference type="SUPFAM" id="SSF53335">
    <property type="entry name" value="S-adenosyl-L-methionine-dependent methyltransferases"/>
    <property type="match status" value="1"/>
</dbReference>
<dbReference type="AlphaFoldDB" id="A0A9W6CMH2"/>
<sequence>MSAAVEKKAHVWERDQLDWYVEPPAATEALLTVERFAGRVFDPCCGQGNIVRTLIDCGVQAYGSDIRQRVWPQPTWFVAEADFLAGDANGPHPNIVMNPPFFRAKGAEAFIRHAIGQASAKVAAFVEVRFLAGADRANGLFAEHPPHRIWVITPRVSCPPGSYLADGGKAGNGSSDWCWLVWDLTAPAPARSEFGWLRRPTTKAT</sequence>
<evidence type="ECO:0000313" key="2">
    <source>
        <dbReference type="EMBL" id="MDR6332374.1"/>
    </source>
</evidence>
<keyword evidence="4" id="KW-1185">Reference proteome</keyword>
<dbReference type="InterPro" id="IPR029063">
    <property type="entry name" value="SAM-dependent_MTases_sf"/>
</dbReference>
<comment type="caution">
    <text evidence="1">The sequence shown here is derived from an EMBL/GenBank/DDBJ whole genome shotgun (WGS) entry which is preliminary data.</text>
</comment>
<protein>
    <recommendedName>
        <fullName evidence="5">Methyltransferase</fullName>
    </recommendedName>
</protein>
<reference evidence="2 4" key="2">
    <citation type="submission" date="2023-07" db="EMBL/GenBank/DDBJ databases">
        <title>Genomic Encyclopedia of Type Strains, Phase IV (KMG-IV): sequencing the most valuable type-strain genomes for metagenomic binning, comparative biology and taxonomic classification.</title>
        <authorList>
            <person name="Goeker M."/>
        </authorList>
    </citation>
    <scope>NUCLEOTIDE SEQUENCE [LARGE SCALE GENOMIC DNA]</scope>
    <source>
        <strain evidence="2 4">DSM 338</strain>
    </source>
</reference>